<comment type="caution">
    <text evidence="6">The sequence shown here is derived from an EMBL/GenBank/DDBJ whole genome shotgun (WGS) entry which is preliminary data.</text>
</comment>
<gene>
    <name evidence="6" type="ORF">IQ19_02921</name>
</gene>
<evidence type="ECO:0000313" key="6">
    <source>
        <dbReference type="EMBL" id="TWH85980.1"/>
    </source>
</evidence>
<dbReference type="Pfam" id="PF01418">
    <property type="entry name" value="HTH_6"/>
    <property type="match status" value="1"/>
</dbReference>
<feature type="domain" description="HTH rpiR-type" evidence="4">
    <location>
        <begin position="20"/>
        <end position="96"/>
    </location>
</feature>
<dbReference type="GO" id="GO:1901135">
    <property type="term" value="P:carbohydrate derivative metabolic process"/>
    <property type="evidence" value="ECO:0007669"/>
    <property type="project" value="InterPro"/>
</dbReference>
<dbReference type="GO" id="GO:0003677">
    <property type="term" value="F:DNA binding"/>
    <property type="evidence" value="ECO:0007669"/>
    <property type="project" value="UniProtKB-KW"/>
</dbReference>
<dbReference type="Gene3D" id="1.10.10.10">
    <property type="entry name" value="Winged helix-like DNA-binding domain superfamily/Winged helix DNA-binding domain"/>
    <property type="match status" value="1"/>
</dbReference>
<accession>A0A562JS10</accession>
<sequence length="280" mass="32702">MKAKEKSINLRIKRGYDNMQVFLKRLSQHRERLSPLEKRVLEYLLRNPEYFTHQKLDEISRNLFVSTATISRTCQKLGFRGFQEMKYRLTKEVTQEMKNAVSPPTSLLQIHIERMKQEMDFTLQLVDEKKIKLAAGYIKQSNHVELFGVGNSFLVCKDVARKLMFAGKICYAREDWDELRSAANNLKENDLAILVSYSGETKHMLEFVQILKHNNVKLIAITGRPINSLQQEVHLSLQAYITNYYYGELDISSRFPLSIILDFIIISFLNEQTEKTLETL</sequence>
<dbReference type="Gene3D" id="3.40.50.10490">
    <property type="entry name" value="Glucose-6-phosphate isomerase like protein, domain 1"/>
    <property type="match status" value="1"/>
</dbReference>
<evidence type="ECO:0000313" key="7">
    <source>
        <dbReference type="Proteomes" id="UP000318667"/>
    </source>
</evidence>
<dbReference type="Proteomes" id="UP000318667">
    <property type="component" value="Unassembled WGS sequence"/>
</dbReference>
<dbReference type="InterPro" id="IPR000281">
    <property type="entry name" value="HTH_RpiR"/>
</dbReference>
<dbReference type="AlphaFoldDB" id="A0A562JS10"/>
<dbReference type="SUPFAM" id="SSF46689">
    <property type="entry name" value="Homeodomain-like"/>
    <property type="match status" value="1"/>
</dbReference>
<dbReference type="GeneID" id="65404088"/>
<dbReference type="CDD" id="cd05013">
    <property type="entry name" value="SIS_RpiR"/>
    <property type="match status" value="1"/>
</dbReference>
<dbReference type="PROSITE" id="PS51071">
    <property type="entry name" value="HTH_RPIR"/>
    <property type="match status" value="1"/>
</dbReference>
<keyword evidence="1" id="KW-0805">Transcription regulation</keyword>
<protein>
    <submittedName>
        <fullName evidence="6">RpiR family transcriptional regulator</fullName>
    </submittedName>
</protein>
<keyword evidence="3" id="KW-0804">Transcription</keyword>
<evidence type="ECO:0000259" key="4">
    <source>
        <dbReference type="PROSITE" id="PS51071"/>
    </source>
</evidence>
<dbReference type="GO" id="GO:0097367">
    <property type="term" value="F:carbohydrate derivative binding"/>
    <property type="evidence" value="ECO:0007669"/>
    <property type="project" value="InterPro"/>
</dbReference>
<name>A0A562JS10_9BACI</name>
<dbReference type="InterPro" id="IPR036388">
    <property type="entry name" value="WH-like_DNA-bd_sf"/>
</dbReference>
<dbReference type="RefSeq" id="WP_242021003.1">
    <property type="nucleotide sequence ID" value="NZ_VLKI01000007.1"/>
</dbReference>
<reference evidence="6 7" key="1">
    <citation type="journal article" date="2015" name="Stand. Genomic Sci.">
        <title>Genomic Encyclopedia of Bacterial and Archaeal Type Strains, Phase III: the genomes of soil and plant-associated and newly described type strains.</title>
        <authorList>
            <person name="Whitman W.B."/>
            <person name="Woyke T."/>
            <person name="Klenk H.P."/>
            <person name="Zhou Y."/>
            <person name="Lilburn T.G."/>
            <person name="Beck B.J."/>
            <person name="De Vos P."/>
            <person name="Vandamme P."/>
            <person name="Eisen J.A."/>
            <person name="Garrity G."/>
            <person name="Hugenholtz P."/>
            <person name="Kyrpides N.C."/>
        </authorList>
    </citation>
    <scope>NUCLEOTIDE SEQUENCE [LARGE SCALE GENOMIC DNA]</scope>
    <source>
        <strain evidence="6 7">CGMCC 1.10115</strain>
    </source>
</reference>
<keyword evidence="7" id="KW-1185">Reference proteome</keyword>
<dbReference type="PROSITE" id="PS51464">
    <property type="entry name" value="SIS"/>
    <property type="match status" value="1"/>
</dbReference>
<dbReference type="InterPro" id="IPR001347">
    <property type="entry name" value="SIS_dom"/>
</dbReference>
<evidence type="ECO:0000256" key="2">
    <source>
        <dbReference type="ARBA" id="ARBA00023125"/>
    </source>
</evidence>
<dbReference type="SUPFAM" id="SSF53697">
    <property type="entry name" value="SIS domain"/>
    <property type="match status" value="1"/>
</dbReference>
<dbReference type="GO" id="GO:0003700">
    <property type="term" value="F:DNA-binding transcription factor activity"/>
    <property type="evidence" value="ECO:0007669"/>
    <property type="project" value="InterPro"/>
</dbReference>
<evidence type="ECO:0000256" key="1">
    <source>
        <dbReference type="ARBA" id="ARBA00023015"/>
    </source>
</evidence>
<evidence type="ECO:0000259" key="5">
    <source>
        <dbReference type="PROSITE" id="PS51464"/>
    </source>
</evidence>
<organism evidence="6 7">
    <name type="scientific">Cytobacillus oceanisediminis</name>
    <dbReference type="NCBI Taxonomy" id="665099"/>
    <lineage>
        <taxon>Bacteria</taxon>
        <taxon>Bacillati</taxon>
        <taxon>Bacillota</taxon>
        <taxon>Bacilli</taxon>
        <taxon>Bacillales</taxon>
        <taxon>Bacillaceae</taxon>
        <taxon>Cytobacillus</taxon>
    </lineage>
</organism>
<dbReference type="InterPro" id="IPR047640">
    <property type="entry name" value="RpiR-like"/>
</dbReference>
<feature type="domain" description="SIS" evidence="5">
    <location>
        <begin position="134"/>
        <end position="274"/>
    </location>
</feature>
<dbReference type="InterPro" id="IPR009057">
    <property type="entry name" value="Homeodomain-like_sf"/>
</dbReference>
<dbReference type="EMBL" id="VLKI01000007">
    <property type="protein sequence ID" value="TWH85980.1"/>
    <property type="molecule type" value="Genomic_DNA"/>
</dbReference>
<dbReference type="PANTHER" id="PTHR30514:SF21">
    <property type="entry name" value="RPIR-FAMILY TRANSCRIPTIONAL REGULATOR"/>
    <property type="match status" value="1"/>
</dbReference>
<dbReference type="Pfam" id="PF01380">
    <property type="entry name" value="SIS"/>
    <property type="match status" value="1"/>
</dbReference>
<dbReference type="InterPro" id="IPR035472">
    <property type="entry name" value="RpiR-like_SIS"/>
</dbReference>
<keyword evidence="2" id="KW-0238">DNA-binding</keyword>
<dbReference type="PANTHER" id="PTHR30514">
    <property type="entry name" value="GLUCOKINASE"/>
    <property type="match status" value="1"/>
</dbReference>
<proteinExistence type="predicted"/>
<evidence type="ECO:0000256" key="3">
    <source>
        <dbReference type="ARBA" id="ARBA00023163"/>
    </source>
</evidence>
<dbReference type="InterPro" id="IPR046348">
    <property type="entry name" value="SIS_dom_sf"/>
</dbReference>